<feature type="signal peptide" evidence="1">
    <location>
        <begin position="1"/>
        <end position="31"/>
    </location>
</feature>
<organism evidence="2 3">
    <name type="scientific">Sphingobacterium alimentarium</name>
    <dbReference type="NCBI Taxonomy" id="797292"/>
    <lineage>
        <taxon>Bacteria</taxon>
        <taxon>Pseudomonadati</taxon>
        <taxon>Bacteroidota</taxon>
        <taxon>Sphingobacteriia</taxon>
        <taxon>Sphingobacteriales</taxon>
        <taxon>Sphingobacteriaceae</taxon>
        <taxon>Sphingobacterium</taxon>
    </lineage>
</organism>
<keyword evidence="1" id="KW-0732">Signal</keyword>
<comment type="caution">
    <text evidence="2">The sequence shown here is derived from an EMBL/GenBank/DDBJ whole genome shotgun (WGS) entry which is preliminary data.</text>
</comment>
<sequence length="441" mass="48281">MYRQSNILSAHKAIKIMFGAVLILSATMATAQETTSHSPYSKFGIGQIREDLLPQTRSMGGISTGVRYQAGLPILNIANPASYSGLNRTILEAGLYGNISQLAKGAAQDNTADFAFSHFGFGFSVARNHGIAFGLMPYSDLGYNSSEMRTMGNITTRQSITGEGGVNKAFVGYGFSPFKGFSIGANAGFLFGELKDNQTVTFPYDMSALNAKSQVTRLIRGVNVDYGAQYSFALSRKHNMTIGYSGALNNTVKERTSQLITRSQPSLDPDLENVALDSLPQIAAGTRHLNLPMKHNVGVTISQGYDWMVGADFKYADWSGFQTRAGEPSLGKNYGIAVGGQFKPDATSNKYLDIIDYRLGFRYNQGHIYTNNTRINDMAVTVGLGLPLPETNFGRTSSRINISAEIGQQGTLQNNLVRERYININIGFNINDLWFQRRSYD</sequence>
<dbReference type="AlphaFoldDB" id="A0A4R3W0C1"/>
<dbReference type="EMBL" id="SMBZ01000015">
    <property type="protein sequence ID" value="TCV15120.1"/>
    <property type="molecule type" value="Genomic_DNA"/>
</dbReference>
<evidence type="ECO:0000313" key="3">
    <source>
        <dbReference type="Proteomes" id="UP000295197"/>
    </source>
</evidence>
<name>A0A4R3W0C1_9SPHI</name>
<dbReference type="Proteomes" id="UP000295197">
    <property type="component" value="Unassembled WGS sequence"/>
</dbReference>
<accession>A0A4R3W0C1</accession>
<reference evidence="2 3" key="1">
    <citation type="submission" date="2019-03" db="EMBL/GenBank/DDBJ databases">
        <title>Genomic Encyclopedia of Type Strains, Phase IV (KMG-IV): sequencing the most valuable type-strain genomes for metagenomic binning, comparative biology and taxonomic classification.</title>
        <authorList>
            <person name="Goeker M."/>
        </authorList>
    </citation>
    <scope>NUCLEOTIDE SEQUENCE [LARGE SCALE GENOMIC DNA]</scope>
    <source>
        <strain evidence="2 3">DSM 22362</strain>
    </source>
</reference>
<keyword evidence="3" id="KW-1185">Reference proteome</keyword>
<evidence type="ECO:0000313" key="2">
    <source>
        <dbReference type="EMBL" id="TCV15120.1"/>
    </source>
</evidence>
<feature type="chain" id="PRO_5020499375" description="Long-subunit fatty acid transport protein" evidence="1">
    <location>
        <begin position="32"/>
        <end position="441"/>
    </location>
</feature>
<evidence type="ECO:0000256" key="1">
    <source>
        <dbReference type="SAM" id="SignalP"/>
    </source>
</evidence>
<dbReference type="SUPFAM" id="SSF56935">
    <property type="entry name" value="Porins"/>
    <property type="match status" value="1"/>
</dbReference>
<dbReference type="Gene3D" id="2.40.160.60">
    <property type="entry name" value="Outer membrane protein transport protein (OMPP1/FadL/TodX)"/>
    <property type="match status" value="1"/>
</dbReference>
<evidence type="ECO:0008006" key="4">
    <source>
        <dbReference type="Google" id="ProtNLM"/>
    </source>
</evidence>
<gene>
    <name evidence="2" type="ORF">EDC17_101516</name>
</gene>
<protein>
    <recommendedName>
        <fullName evidence="4">Long-subunit fatty acid transport protein</fullName>
    </recommendedName>
</protein>
<proteinExistence type="predicted"/>